<reference evidence="2" key="1">
    <citation type="submission" date="2003-08" db="EMBL/GenBank/DDBJ databases">
        <authorList>
            <person name="Birren B."/>
            <person name="Nusbaum C."/>
            <person name="Abebe A."/>
            <person name="Abouelleil A."/>
            <person name="Adekoya E."/>
            <person name="Ait-zahra M."/>
            <person name="Allen N."/>
            <person name="Allen T."/>
            <person name="An P."/>
            <person name="Anderson M."/>
            <person name="Anderson S."/>
            <person name="Arachchi H."/>
            <person name="Armbruster J."/>
            <person name="Bachantsang P."/>
            <person name="Baldwin J."/>
            <person name="Barry A."/>
            <person name="Bayul T."/>
            <person name="Blitshsteyn B."/>
            <person name="Bloom T."/>
            <person name="Blye J."/>
            <person name="Boguslavskiy L."/>
            <person name="Borowsky M."/>
            <person name="Boukhgalter B."/>
            <person name="Brunache A."/>
            <person name="Butler J."/>
            <person name="Calixte N."/>
            <person name="Calvo S."/>
            <person name="Camarata J."/>
            <person name="Campo K."/>
            <person name="Chang J."/>
            <person name="Cheshatsang Y."/>
            <person name="Citroen M."/>
            <person name="Collymore A."/>
            <person name="Considine T."/>
            <person name="Cook A."/>
            <person name="Cooke P."/>
            <person name="Corum B."/>
            <person name="Cuomo C."/>
            <person name="David R."/>
            <person name="Dawoe T."/>
            <person name="Degray S."/>
            <person name="Dodge S."/>
            <person name="Dooley K."/>
            <person name="Dorje P."/>
            <person name="Dorjee K."/>
            <person name="Dorris L."/>
            <person name="Duffey N."/>
            <person name="Dupes A."/>
            <person name="Elkins T."/>
            <person name="Engels R."/>
            <person name="Erickson J."/>
            <person name="Farina A."/>
            <person name="Faro S."/>
            <person name="Ferreira P."/>
            <person name="Fischer H."/>
            <person name="Fitzgerald M."/>
            <person name="Foley K."/>
            <person name="Gage D."/>
            <person name="Galagan J."/>
            <person name="Gearin G."/>
            <person name="Gnerre S."/>
            <person name="Gnirke A."/>
            <person name="Goyette A."/>
            <person name="Graham J."/>
            <person name="Grandbois E."/>
            <person name="Gyaltsen K."/>
            <person name="Hafez N."/>
            <person name="Hagopian D."/>
            <person name="Hagos B."/>
            <person name="Hall J."/>
            <person name="Hatcher B."/>
            <person name="Heller A."/>
            <person name="Higgins H."/>
            <person name="Honan T."/>
            <person name="Horn A."/>
            <person name="Houde N."/>
            <person name="Hughes L."/>
            <person name="Hulme W."/>
            <person name="Husby E."/>
            <person name="Iliev I."/>
            <person name="Jaffe D."/>
            <person name="Jones C."/>
            <person name="Kamal M."/>
            <person name="Kamat A."/>
            <person name="Kamvysselis M."/>
            <person name="Karlsson E."/>
            <person name="Kells C."/>
            <person name="Kieu A."/>
            <person name="Kisner P."/>
            <person name="Kodira C."/>
            <person name="Kulbokas E."/>
            <person name="Labutti K."/>
            <person name="Lama D."/>
            <person name="Landers T."/>
            <person name="Leger J."/>
            <person name="Levine S."/>
            <person name="Lewis D."/>
            <person name="Lewis T."/>
            <person name="Lindblad-toh K."/>
            <person name="Liu X."/>
            <person name="Lokyitsang T."/>
            <person name="Lokyitsang Y."/>
            <person name="Lucien O."/>
            <person name="Lui A."/>
            <person name="Ma L.J."/>
            <person name="Mabbitt R."/>
            <person name="Macdonald J."/>
            <person name="Maclean C."/>
            <person name="Major J."/>
            <person name="Manning J."/>
            <person name="Marabella R."/>
            <person name="Maru K."/>
            <person name="Matthews C."/>
            <person name="Mauceli E."/>
            <person name="Mccarthy M."/>
            <person name="Mcdonough S."/>
            <person name="Mcghee T."/>
            <person name="Meldrim J."/>
            <person name="Meneus L."/>
            <person name="Mesirov J."/>
            <person name="Mihalev A."/>
            <person name="Mihova T."/>
            <person name="Mikkelsen T."/>
            <person name="Mlenga V."/>
            <person name="Moru K."/>
            <person name="Mozes J."/>
            <person name="Mulrain L."/>
            <person name="Munson G."/>
            <person name="Naylor J."/>
            <person name="Newes C."/>
            <person name="Nguyen C."/>
            <person name="Nguyen N."/>
            <person name="Nguyen T."/>
            <person name="Nicol R."/>
            <person name="Nielsen C."/>
            <person name="Nizzari M."/>
            <person name="Norbu C."/>
            <person name="Norbu N."/>
            <person name="O'donnell P."/>
            <person name="Okoawo O."/>
            <person name="O'leary S."/>
            <person name="Omotosho B."/>
            <person name="O'neill K."/>
            <person name="Osman S."/>
            <person name="Parker S."/>
            <person name="Perrin D."/>
            <person name="Phunkhang P."/>
            <person name="Piqani B."/>
            <person name="Purcell S."/>
            <person name="Rachupka T."/>
            <person name="Ramasamy U."/>
            <person name="Rameau R."/>
            <person name="Ray V."/>
            <person name="Raymond C."/>
            <person name="Retta R."/>
            <person name="Richardson S."/>
            <person name="Rise C."/>
            <person name="Rodriguez J."/>
            <person name="Rogers J."/>
            <person name="Rogov P."/>
            <person name="Rutman M."/>
            <person name="Schupbach R."/>
            <person name="Seaman C."/>
            <person name="Settipalli S."/>
            <person name="Sharpe T."/>
            <person name="Sheridan J."/>
            <person name="Sherpa N."/>
            <person name="Shi J."/>
            <person name="Smirnov S."/>
            <person name="Smith C."/>
            <person name="Sougnez C."/>
            <person name="Spencer B."/>
            <person name="Stalker J."/>
            <person name="Stange-thomann N."/>
            <person name="Stavropoulos S."/>
            <person name="Stetson K."/>
            <person name="Stone C."/>
            <person name="Stone S."/>
            <person name="Stubbs M."/>
            <person name="Talamas J."/>
            <person name="Tchuinga P."/>
            <person name="Tenzing P."/>
            <person name="Tesfaye S."/>
            <person name="Theodore J."/>
            <person name="Thoulutsang Y."/>
            <person name="Topham K."/>
            <person name="Towey S."/>
            <person name="Tsamla T."/>
            <person name="Tsomo N."/>
            <person name="Vallee D."/>
            <person name="Vassiliev H."/>
            <person name="Venkataraman V."/>
            <person name="Vinson J."/>
            <person name="Vo A."/>
            <person name="Wade C."/>
            <person name="Wang S."/>
            <person name="Wangchuk T."/>
            <person name="Wangdi T."/>
            <person name="Whittaker C."/>
            <person name="Wilkinson J."/>
            <person name="Wu Y."/>
            <person name="Wyman D."/>
            <person name="Yadav S."/>
            <person name="Yang S."/>
            <person name="Yang X."/>
            <person name="Yeager S."/>
            <person name="Yee E."/>
            <person name="Young G."/>
            <person name="Zainoun J."/>
            <person name="Zembeck L."/>
            <person name="Zimmer A."/>
            <person name="Zody M."/>
            <person name="Lander E."/>
        </authorList>
    </citation>
    <scope>NUCLEOTIDE SEQUENCE [LARGE SCALE GENOMIC DNA]</scope>
</reference>
<name>H2YT79_CIOSA</name>
<organism evidence="1 2">
    <name type="scientific">Ciona savignyi</name>
    <name type="common">Pacific transparent sea squirt</name>
    <dbReference type="NCBI Taxonomy" id="51511"/>
    <lineage>
        <taxon>Eukaryota</taxon>
        <taxon>Metazoa</taxon>
        <taxon>Chordata</taxon>
        <taxon>Tunicata</taxon>
        <taxon>Ascidiacea</taxon>
        <taxon>Phlebobranchia</taxon>
        <taxon>Cionidae</taxon>
        <taxon>Ciona</taxon>
    </lineage>
</organism>
<dbReference type="InParanoid" id="H2YT79"/>
<reference evidence="1" key="2">
    <citation type="submission" date="2025-08" db="UniProtKB">
        <authorList>
            <consortium name="Ensembl"/>
        </authorList>
    </citation>
    <scope>IDENTIFICATION</scope>
</reference>
<reference evidence="1" key="3">
    <citation type="submission" date="2025-09" db="UniProtKB">
        <authorList>
            <consortium name="Ensembl"/>
        </authorList>
    </citation>
    <scope>IDENTIFICATION</scope>
</reference>
<protein>
    <submittedName>
        <fullName evidence="1">Uncharacterized protein</fullName>
    </submittedName>
</protein>
<sequence>MPSWWIGLIFPVAIPDFRVWQGTHFKSSNDLKIHYFRQTRWNGHQYPGMVMDQRYMAEFEREPGVDYSENPGPRPLIVFRHKVYEPSSTEIVEHRMQVYQLSNYRRNLPPNFETFPVLSVTTPAPSTVSTTAPRTAGPNAGIFWW</sequence>
<accession>H2YT79</accession>
<evidence type="ECO:0000313" key="2">
    <source>
        <dbReference type="Proteomes" id="UP000007875"/>
    </source>
</evidence>
<dbReference type="Proteomes" id="UP000007875">
    <property type="component" value="Unassembled WGS sequence"/>
</dbReference>
<dbReference type="Ensembl" id="ENSCSAVT00000008649.1">
    <property type="protein sequence ID" value="ENSCSAVP00000008539.1"/>
    <property type="gene ID" value="ENSCSAVG00000005073.1"/>
</dbReference>
<dbReference type="GeneTree" id="ENSGT00660000097268"/>
<dbReference type="HOGENOM" id="CLU_1791190_0_0_1"/>
<dbReference type="AlphaFoldDB" id="H2YT79"/>
<keyword evidence="2" id="KW-1185">Reference proteome</keyword>
<evidence type="ECO:0000313" key="1">
    <source>
        <dbReference type="Ensembl" id="ENSCSAVP00000008539.1"/>
    </source>
</evidence>
<proteinExistence type="predicted"/>